<name>A0A2Z4FGA0_9DELT</name>
<dbReference type="InterPro" id="IPR058163">
    <property type="entry name" value="LysR-type_TF_proteobact-type"/>
</dbReference>
<dbReference type="SUPFAM" id="SSF46785">
    <property type="entry name" value="Winged helix' DNA-binding domain"/>
    <property type="match status" value="1"/>
</dbReference>
<dbReference type="PROSITE" id="PS50931">
    <property type="entry name" value="HTH_LYSR"/>
    <property type="match status" value="1"/>
</dbReference>
<dbReference type="GO" id="GO:0043565">
    <property type="term" value="F:sequence-specific DNA binding"/>
    <property type="evidence" value="ECO:0007669"/>
    <property type="project" value="TreeGrafter"/>
</dbReference>
<organism evidence="6 7">
    <name type="scientific">Bradymonas sediminis</name>
    <dbReference type="NCBI Taxonomy" id="1548548"/>
    <lineage>
        <taxon>Bacteria</taxon>
        <taxon>Deltaproteobacteria</taxon>
        <taxon>Bradymonadales</taxon>
        <taxon>Bradymonadaceae</taxon>
        <taxon>Bradymonas</taxon>
    </lineage>
</organism>
<dbReference type="InterPro" id="IPR036390">
    <property type="entry name" value="WH_DNA-bd_sf"/>
</dbReference>
<dbReference type="CDD" id="cd08422">
    <property type="entry name" value="PBP2_CrgA_like"/>
    <property type="match status" value="1"/>
</dbReference>
<dbReference type="GO" id="GO:0003700">
    <property type="term" value="F:DNA-binding transcription factor activity"/>
    <property type="evidence" value="ECO:0007669"/>
    <property type="project" value="InterPro"/>
</dbReference>
<dbReference type="AlphaFoldDB" id="A0A2Z4FGA0"/>
<keyword evidence="3" id="KW-0238">DNA-binding</keyword>
<sequence length="302" mass="34017">MDISSAMQIFVEVVREEGFTAAARKLKVSKSHVSKQVDRLEEHLGVRLLERTTRQVSVTELGAIYFEHCRRILEEIDEAERAVTSLQASPVGLLRVSAPVSFGMMYLNEVVLDFIEKWPELEIDIHYADTRVDLIGEGFDVAVRIDALDDSGLIARRLAPIKLGLVASPEYLERFGRPGHPRELDGHSCLLYKYQATGTNWRLHGPDGETVVRVEGRVMANNGRALVDAARRGLGIALAPDFIAFDALDSGELEFILKPWSPGNLVLSAVYPHRRYLSQKVRLFIDFLAERYRESPPWACME</sequence>
<reference evidence="6 7" key="1">
    <citation type="submission" date="2018-06" db="EMBL/GenBank/DDBJ databases">
        <title>Lujinxingia sediminis gen. nov. sp. nov., a new facultative anaerobic member of the class Deltaproteobacteria, and proposal of Lujinxingaceae fam. nov.</title>
        <authorList>
            <person name="Guo L.-Y."/>
            <person name="Li C.-M."/>
            <person name="Wang S."/>
            <person name="Du Z.-J."/>
        </authorList>
    </citation>
    <scope>NUCLEOTIDE SEQUENCE [LARGE SCALE GENOMIC DNA]</scope>
    <source>
        <strain evidence="6 7">FA350</strain>
    </source>
</reference>
<dbReference type="PANTHER" id="PTHR30537:SF5">
    <property type="entry name" value="HTH-TYPE TRANSCRIPTIONAL ACTIVATOR TTDR-RELATED"/>
    <property type="match status" value="1"/>
</dbReference>
<proteinExistence type="inferred from homology"/>
<evidence type="ECO:0000256" key="1">
    <source>
        <dbReference type="ARBA" id="ARBA00009437"/>
    </source>
</evidence>
<dbReference type="GO" id="GO:0006351">
    <property type="term" value="P:DNA-templated transcription"/>
    <property type="evidence" value="ECO:0007669"/>
    <property type="project" value="TreeGrafter"/>
</dbReference>
<dbReference type="InterPro" id="IPR000847">
    <property type="entry name" value="LysR_HTH_N"/>
</dbReference>
<feature type="domain" description="HTH lysR-type" evidence="5">
    <location>
        <begin position="1"/>
        <end position="59"/>
    </location>
</feature>
<evidence type="ECO:0000256" key="4">
    <source>
        <dbReference type="ARBA" id="ARBA00023163"/>
    </source>
</evidence>
<evidence type="ECO:0000259" key="5">
    <source>
        <dbReference type="PROSITE" id="PS50931"/>
    </source>
</evidence>
<keyword evidence="7" id="KW-1185">Reference proteome</keyword>
<evidence type="ECO:0000256" key="2">
    <source>
        <dbReference type="ARBA" id="ARBA00023015"/>
    </source>
</evidence>
<dbReference type="InterPro" id="IPR005119">
    <property type="entry name" value="LysR_subst-bd"/>
</dbReference>
<dbReference type="PANTHER" id="PTHR30537">
    <property type="entry name" value="HTH-TYPE TRANSCRIPTIONAL REGULATOR"/>
    <property type="match status" value="1"/>
</dbReference>
<dbReference type="Pfam" id="PF03466">
    <property type="entry name" value="LysR_substrate"/>
    <property type="match status" value="1"/>
</dbReference>
<evidence type="ECO:0000313" key="7">
    <source>
        <dbReference type="Proteomes" id="UP000249799"/>
    </source>
</evidence>
<dbReference type="KEGG" id="bsed:DN745_00340"/>
<gene>
    <name evidence="6" type="ORF">DN745_00340</name>
</gene>
<dbReference type="Proteomes" id="UP000249799">
    <property type="component" value="Chromosome"/>
</dbReference>
<dbReference type="FunFam" id="1.10.10.10:FF:000001">
    <property type="entry name" value="LysR family transcriptional regulator"/>
    <property type="match status" value="1"/>
</dbReference>
<dbReference type="InterPro" id="IPR036388">
    <property type="entry name" value="WH-like_DNA-bd_sf"/>
</dbReference>
<dbReference type="PRINTS" id="PR00039">
    <property type="entry name" value="HTHLYSR"/>
</dbReference>
<dbReference type="RefSeq" id="WP_111331089.1">
    <property type="nucleotide sequence ID" value="NZ_CP030032.1"/>
</dbReference>
<dbReference type="FunFam" id="3.40.190.290:FF:000001">
    <property type="entry name" value="Transcriptional regulator, LysR family"/>
    <property type="match status" value="1"/>
</dbReference>
<comment type="similarity">
    <text evidence="1">Belongs to the LysR transcriptional regulatory family.</text>
</comment>
<accession>A0A2Z4FGA0</accession>
<dbReference type="SUPFAM" id="SSF53850">
    <property type="entry name" value="Periplasmic binding protein-like II"/>
    <property type="match status" value="1"/>
</dbReference>
<protein>
    <submittedName>
        <fullName evidence="6">LysR family transcriptional regulator</fullName>
    </submittedName>
</protein>
<keyword evidence="4" id="KW-0804">Transcription</keyword>
<dbReference type="Pfam" id="PF00126">
    <property type="entry name" value="HTH_1"/>
    <property type="match status" value="1"/>
</dbReference>
<dbReference type="OrthoDB" id="5416547at2"/>
<dbReference type="EMBL" id="CP030032">
    <property type="protein sequence ID" value="AWV87858.1"/>
    <property type="molecule type" value="Genomic_DNA"/>
</dbReference>
<evidence type="ECO:0000313" key="6">
    <source>
        <dbReference type="EMBL" id="AWV87858.1"/>
    </source>
</evidence>
<dbReference type="Gene3D" id="3.40.190.290">
    <property type="match status" value="1"/>
</dbReference>
<keyword evidence="2" id="KW-0805">Transcription regulation</keyword>
<evidence type="ECO:0000256" key="3">
    <source>
        <dbReference type="ARBA" id="ARBA00023125"/>
    </source>
</evidence>
<dbReference type="Gene3D" id="1.10.10.10">
    <property type="entry name" value="Winged helix-like DNA-binding domain superfamily/Winged helix DNA-binding domain"/>
    <property type="match status" value="1"/>
</dbReference>